<evidence type="ECO:0008006" key="4">
    <source>
        <dbReference type="Google" id="ProtNLM"/>
    </source>
</evidence>
<dbReference type="RefSeq" id="WP_258212314.1">
    <property type="nucleotide sequence ID" value="NZ_JANQBD010000003.1"/>
</dbReference>
<evidence type="ECO:0000313" key="2">
    <source>
        <dbReference type="EMBL" id="MCR8630703.1"/>
    </source>
</evidence>
<dbReference type="Proteomes" id="UP001300012">
    <property type="component" value="Unassembled WGS sequence"/>
</dbReference>
<comment type="caution">
    <text evidence="2">The sequence shown here is derived from an EMBL/GenBank/DDBJ whole genome shotgun (WGS) entry which is preliminary data.</text>
</comment>
<feature type="compositionally biased region" description="Polar residues" evidence="1">
    <location>
        <begin position="1"/>
        <end position="17"/>
    </location>
</feature>
<reference evidence="2 3" key="1">
    <citation type="submission" date="2022-08" db="EMBL/GenBank/DDBJ databases">
        <title>Paenibacillus endoradicis sp. nov., Paenibacillus radicibacter sp. nov and Paenibacillus pararadicis sp. nov., three cold-adapted plant growth-promoting bacteria isolated from root of Larix gmelinii in Great Khingan.</title>
        <authorList>
            <person name="Xue H."/>
        </authorList>
    </citation>
    <scope>NUCLEOTIDE SEQUENCE [LARGE SCALE GENOMIC DNA]</scope>
    <source>
        <strain evidence="2 3">N5-1-1-5</strain>
    </source>
</reference>
<feature type="region of interest" description="Disordered" evidence="1">
    <location>
        <begin position="1"/>
        <end position="26"/>
    </location>
</feature>
<sequence>MEEQYQSQQNELQSDENTFAAEGRSITQEQLSDMFFAGTSDGLVQLENRTIELKQNNNK</sequence>
<protein>
    <recommendedName>
        <fullName evidence="4">DUF4025 domain-containing protein</fullName>
    </recommendedName>
</protein>
<accession>A0ABT1YEQ3</accession>
<name>A0ABT1YEQ3_9BACL</name>
<dbReference type="EMBL" id="JANQBD010000003">
    <property type="protein sequence ID" value="MCR8630703.1"/>
    <property type="molecule type" value="Genomic_DNA"/>
</dbReference>
<gene>
    <name evidence="2" type="ORF">NV381_05745</name>
</gene>
<evidence type="ECO:0000313" key="3">
    <source>
        <dbReference type="Proteomes" id="UP001300012"/>
    </source>
</evidence>
<evidence type="ECO:0000256" key="1">
    <source>
        <dbReference type="SAM" id="MobiDB-lite"/>
    </source>
</evidence>
<organism evidence="2 3">
    <name type="scientific">Paenibacillus radicis</name>
    <name type="common">ex Xue et al. 2023</name>
    <dbReference type="NCBI Taxonomy" id="2972489"/>
    <lineage>
        <taxon>Bacteria</taxon>
        <taxon>Bacillati</taxon>
        <taxon>Bacillota</taxon>
        <taxon>Bacilli</taxon>
        <taxon>Bacillales</taxon>
        <taxon>Paenibacillaceae</taxon>
        <taxon>Paenibacillus</taxon>
    </lineage>
</organism>
<keyword evidence="3" id="KW-1185">Reference proteome</keyword>
<proteinExistence type="predicted"/>